<proteinExistence type="predicted"/>
<gene>
    <name evidence="9" type="ORF">EXIGUO9Y_80055</name>
</gene>
<feature type="transmembrane region" description="Helical" evidence="7">
    <location>
        <begin position="221"/>
        <end position="243"/>
    </location>
</feature>
<keyword evidence="2" id="KW-0813">Transport</keyword>
<dbReference type="Gene3D" id="1.20.1250.20">
    <property type="entry name" value="MFS general substrate transporter like domains"/>
    <property type="match status" value="1"/>
</dbReference>
<dbReference type="Proteomes" id="UP000439752">
    <property type="component" value="Unassembled WGS sequence"/>
</dbReference>
<keyword evidence="4 7" id="KW-0812">Transmembrane</keyword>
<dbReference type="SUPFAM" id="SSF103473">
    <property type="entry name" value="MFS general substrate transporter"/>
    <property type="match status" value="1"/>
</dbReference>
<accession>A0A653II68</accession>
<dbReference type="GO" id="GO:0022857">
    <property type="term" value="F:transmembrane transporter activity"/>
    <property type="evidence" value="ECO:0007669"/>
    <property type="project" value="InterPro"/>
</dbReference>
<evidence type="ECO:0000313" key="10">
    <source>
        <dbReference type="Proteomes" id="UP000439752"/>
    </source>
</evidence>
<dbReference type="AlphaFoldDB" id="A0A653II68"/>
<keyword evidence="10" id="KW-1185">Reference proteome</keyword>
<keyword evidence="3" id="KW-1003">Cell membrane</keyword>
<evidence type="ECO:0000259" key="8">
    <source>
        <dbReference type="PROSITE" id="PS50850"/>
    </source>
</evidence>
<evidence type="ECO:0000256" key="7">
    <source>
        <dbReference type="SAM" id="Phobius"/>
    </source>
</evidence>
<feature type="transmembrane region" description="Helical" evidence="7">
    <location>
        <begin position="106"/>
        <end position="129"/>
    </location>
</feature>
<dbReference type="PROSITE" id="PS50850">
    <property type="entry name" value="MFS"/>
    <property type="match status" value="1"/>
</dbReference>
<keyword evidence="5 7" id="KW-1133">Transmembrane helix</keyword>
<dbReference type="PANTHER" id="PTHR23517:SF3">
    <property type="entry name" value="INTEGRAL MEMBRANE TRANSPORT PROTEIN"/>
    <property type="match status" value="1"/>
</dbReference>
<dbReference type="InterPro" id="IPR011701">
    <property type="entry name" value="MFS"/>
</dbReference>
<dbReference type="CDD" id="cd17329">
    <property type="entry name" value="MFS_MdtH_MDR_like"/>
    <property type="match status" value="1"/>
</dbReference>
<feature type="transmembrane region" description="Helical" evidence="7">
    <location>
        <begin position="386"/>
        <end position="405"/>
    </location>
</feature>
<evidence type="ECO:0000256" key="6">
    <source>
        <dbReference type="ARBA" id="ARBA00023136"/>
    </source>
</evidence>
<protein>
    <submittedName>
        <fullName evidence="9">MFS transporter</fullName>
    </submittedName>
</protein>
<organism evidence="9 10">
    <name type="scientific">Exiguobacterium oxidotolerans</name>
    <dbReference type="NCBI Taxonomy" id="223958"/>
    <lineage>
        <taxon>Bacteria</taxon>
        <taxon>Bacillati</taxon>
        <taxon>Bacillota</taxon>
        <taxon>Bacilli</taxon>
        <taxon>Bacillales</taxon>
        <taxon>Bacillales Family XII. Incertae Sedis</taxon>
        <taxon>Exiguobacterium</taxon>
    </lineage>
</organism>
<feature type="transmembrane region" description="Helical" evidence="7">
    <location>
        <begin position="263"/>
        <end position="284"/>
    </location>
</feature>
<name>A0A653II68_9BACL</name>
<feature type="transmembrane region" description="Helical" evidence="7">
    <location>
        <begin position="23"/>
        <end position="41"/>
    </location>
</feature>
<evidence type="ECO:0000313" key="9">
    <source>
        <dbReference type="EMBL" id="VWX38727.1"/>
    </source>
</evidence>
<evidence type="ECO:0000256" key="2">
    <source>
        <dbReference type="ARBA" id="ARBA00022448"/>
    </source>
</evidence>
<feature type="transmembrane region" description="Helical" evidence="7">
    <location>
        <begin position="47"/>
        <end position="67"/>
    </location>
</feature>
<dbReference type="GO" id="GO:0005886">
    <property type="term" value="C:plasma membrane"/>
    <property type="evidence" value="ECO:0007669"/>
    <property type="project" value="UniProtKB-SubCell"/>
</dbReference>
<feature type="transmembrane region" description="Helical" evidence="7">
    <location>
        <begin position="317"/>
        <end position="334"/>
    </location>
</feature>
<evidence type="ECO:0000256" key="3">
    <source>
        <dbReference type="ARBA" id="ARBA00022475"/>
    </source>
</evidence>
<dbReference type="PANTHER" id="PTHR23517">
    <property type="entry name" value="RESISTANCE PROTEIN MDTM, PUTATIVE-RELATED-RELATED"/>
    <property type="match status" value="1"/>
</dbReference>
<dbReference type="InterPro" id="IPR020846">
    <property type="entry name" value="MFS_dom"/>
</dbReference>
<dbReference type="EMBL" id="CABWKQ010000058">
    <property type="protein sequence ID" value="VWX38727.1"/>
    <property type="molecule type" value="Genomic_DNA"/>
</dbReference>
<comment type="subcellular location">
    <subcellularLocation>
        <location evidence="1">Cell membrane</location>
        <topology evidence="1">Multi-pass membrane protein</topology>
    </subcellularLocation>
</comment>
<evidence type="ECO:0000256" key="5">
    <source>
        <dbReference type="ARBA" id="ARBA00022989"/>
    </source>
</evidence>
<feature type="transmembrane region" description="Helical" evidence="7">
    <location>
        <begin position="169"/>
        <end position="189"/>
    </location>
</feature>
<sequence>MEGDNMKWKEIPKPIKVRLVTSFFNRTVSFAIMPFMALLFVDAFNQVIAGLFLISTVFLSFFIGLIGGYLADRFPRKRLLVLSTTATGLMFLVMTISLAVNEMVAFTIAYAIFTVTSNIGRPAMGAIIIDATTPDNRRAVYAIDYWLINLSIALGTALGGWLYVSNRLFLFSLLTCTSLLLPVAYHFLLDESKHVWRKQPFRSVLTDITNSYRIAWRDRPFVKVVLGSMCILAAEFSMGSYVAVRLADEFKTVEVGNLLVNGVRMVSLINIENTILVVCLTFFIQRLANRFSSRKVLVAGLTLYLIGYVTVTSANSMTVLLTFIFIATIGELLYSPTLNAEKANMMPEDKRGAYSAFAGTSHAGADLISRSTIILGAILAPFMMSVYIGLIVFLGLVLAYSGLYLKETVETKRNVS</sequence>
<dbReference type="Pfam" id="PF07690">
    <property type="entry name" value="MFS_1"/>
    <property type="match status" value="2"/>
</dbReference>
<evidence type="ECO:0000256" key="1">
    <source>
        <dbReference type="ARBA" id="ARBA00004651"/>
    </source>
</evidence>
<feature type="domain" description="Major facilitator superfamily (MFS) profile" evidence="8">
    <location>
        <begin position="1"/>
        <end position="413"/>
    </location>
</feature>
<feature type="transmembrane region" description="Helical" evidence="7">
    <location>
        <begin position="79"/>
        <end position="100"/>
    </location>
</feature>
<keyword evidence="6 7" id="KW-0472">Membrane</keyword>
<reference evidence="9 10" key="1">
    <citation type="submission" date="2019-10" db="EMBL/GenBank/DDBJ databases">
        <authorList>
            <person name="Karimi E."/>
        </authorList>
    </citation>
    <scope>NUCLEOTIDE SEQUENCE [LARGE SCALE GENOMIC DNA]</scope>
    <source>
        <strain evidence="9">Exiguobacterium sp. 9Y</strain>
    </source>
</reference>
<feature type="transmembrane region" description="Helical" evidence="7">
    <location>
        <begin position="141"/>
        <end position="163"/>
    </location>
</feature>
<evidence type="ECO:0000256" key="4">
    <source>
        <dbReference type="ARBA" id="ARBA00022692"/>
    </source>
</evidence>
<dbReference type="InterPro" id="IPR036259">
    <property type="entry name" value="MFS_trans_sf"/>
</dbReference>
<dbReference type="InterPro" id="IPR050171">
    <property type="entry name" value="MFS_Transporters"/>
</dbReference>